<comment type="caution">
    <text evidence="1">The sequence shown here is derived from an EMBL/GenBank/DDBJ whole genome shotgun (WGS) entry which is preliminary data.</text>
</comment>
<sequence>MKIYVASSWRNNIQPHVVEALRNAGHEVYDFKNPAPGNNGFQWSELDPDWQDWTPEQFRENLSHPIAEHGFGFDMAALESCEACVLVLPCGRSAHLEAGYTIGAGKPTIILLESGEPELMYKMTPYICLSIPEVIETLAGIAQGEEAQGGSPS</sequence>
<gene>
    <name evidence="1" type="ORF">SDC9_74737</name>
</gene>
<dbReference type="SUPFAM" id="SSF52309">
    <property type="entry name" value="N-(deoxy)ribosyltransferase-like"/>
    <property type="match status" value="1"/>
</dbReference>
<proteinExistence type="predicted"/>
<accession>A0A644YJM9</accession>
<dbReference type="AlphaFoldDB" id="A0A644YJM9"/>
<evidence type="ECO:0008006" key="2">
    <source>
        <dbReference type="Google" id="ProtNLM"/>
    </source>
</evidence>
<dbReference type="Gene3D" id="3.40.50.450">
    <property type="match status" value="1"/>
</dbReference>
<dbReference type="EMBL" id="VSSQ01005195">
    <property type="protein sequence ID" value="MPM28218.1"/>
    <property type="molecule type" value="Genomic_DNA"/>
</dbReference>
<protein>
    <recommendedName>
        <fullName evidence="2">Nucleoside 2-deoxyribosyltransferase</fullName>
    </recommendedName>
</protein>
<reference evidence="1" key="1">
    <citation type="submission" date="2019-08" db="EMBL/GenBank/DDBJ databases">
        <authorList>
            <person name="Kucharzyk K."/>
            <person name="Murdoch R.W."/>
            <person name="Higgins S."/>
            <person name="Loffler F."/>
        </authorList>
    </citation>
    <scope>NUCLEOTIDE SEQUENCE</scope>
</reference>
<evidence type="ECO:0000313" key="1">
    <source>
        <dbReference type="EMBL" id="MPM28218.1"/>
    </source>
</evidence>
<name>A0A644YJM9_9ZZZZ</name>
<organism evidence="1">
    <name type="scientific">bioreactor metagenome</name>
    <dbReference type="NCBI Taxonomy" id="1076179"/>
    <lineage>
        <taxon>unclassified sequences</taxon>
        <taxon>metagenomes</taxon>
        <taxon>ecological metagenomes</taxon>
    </lineage>
</organism>